<proteinExistence type="predicted"/>
<evidence type="ECO:0000313" key="1">
    <source>
        <dbReference type="EMBL" id="VYU46634.1"/>
    </source>
</evidence>
<sequence>MGIRESNSFIESSYTDTDDVLDSLKRASLEIKDTKLRNSVLQICIDKFNIGNLDGAITTMKDAIAQYKESVPSKDNRTINDIIHPCRYQFDETYAVIVEDNNVVVYGVFDNETGGYLVDDRYTYVTYSDLLDLLNTRSLVVKCATFGTKLKESLDKRGLVYNLDREQCLVLANISFNGEHYNPDVVTVIWSTSDLETDVKDYCTNLNVDLVSYYGVIVDTSYTRTVIHLPGVE</sequence>
<dbReference type="RefSeq" id="WP_156561742.1">
    <property type="nucleotide sequence ID" value="NZ_CACRTV010000057.1"/>
</dbReference>
<dbReference type="EMBL" id="CACRTV010000057">
    <property type="protein sequence ID" value="VYU46634.1"/>
    <property type="molecule type" value="Genomic_DNA"/>
</dbReference>
<accession>A0A6N3F3L6</accession>
<reference evidence="1" key="1">
    <citation type="submission" date="2019-11" db="EMBL/GenBank/DDBJ databases">
        <authorList>
            <person name="Feng L."/>
        </authorList>
    </citation>
    <scope>NUCLEOTIDE SEQUENCE</scope>
    <source>
        <strain evidence="1">CParaputrificumLFYP93</strain>
    </source>
</reference>
<name>A0A6N3F3L6_9CLOT</name>
<protein>
    <submittedName>
        <fullName evidence="1">Uncharacterized protein</fullName>
    </submittedName>
</protein>
<dbReference type="AlphaFoldDB" id="A0A6N3F3L6"/>
<organism evidence="1">
    <name type="scientific">Clostridium paraputrificum</name>
    <dbReference type="NCBI Taxonomy" id="29363"/>
    <lineage>
        <taxon>Bacteria</taxon>
        <taxon>Bacillati</taxon>
        <taxon>Bacillota</taxon>
        <taxon>Clostridia</taxon>
        <taxon>Eubacteriales</taxon>
        <taxon>Clostridiaceae</taxon>
        <taxon>Clostridium</taxon>
    </lineage>
</organism>
<gene>
    <name evidence="1" type="ORF">CPLFYP93_02376</name>
</gene>